<sequence length="748" mass="82903">MSSSDLNARYYAGVAPEIVWPVERYLPPVRAGIWSAWLQDHITAGGWVLDPLGSHPGLAFEAARAGYRVLATVNNPIFSFMLDVLARGPGREDFQSALVELADSRRGEERLETHIQSLYLSACPNCGHMIPAQAFLWDRDAQIPYARVLQCQHCAFEGEAALTENDLSRLELSSRDAQHRARAIERIGPTDTVQRDAVAEALKTYLPRPLYALTTMINKVDALAMPPEKRRLAQALLLSVCDSANTLWPVAGGRSRPRQLGVPPQFRENNLWLALEAAVEEWSKAAKSLSITHWPDLPAAGGGICLFPGRMRSLLPLPPNVHPEAVLLIFPRPNQALWTLSALWAGWIWGREAVQPMRSVLDRKHFDWYWQTGAFHGALSGLAHHLGPDVPWFAAIPEITPGLLLSSLTAAHCSGLQLTGLALESEAGEVQLSWKAGNTTQPTLRKPDAIYRQAIRALLLQQGEPVSYLPLYTASLTAQAAQNSLPDKIDAVQVDLLSRVQAQLAAVFADRAELVHFPGASRSGESGHWGLARKSDTESPLADRVEMEVVRCLQKNPGWSFAALYDALCLQFRGLLTPPEELVRAVLDSYAEVDPDQPDRWSLRPQEHPAARRADLEAARELLLKVAATLRLSAQGDSPTLWRDSQGEILYAFYPMASSLVSRYVLNPDSSIPPQRCVVVLPGGRAGLLGYKLKRDPNLEQAFRGWRVLKFRHLRRLSEWTDLNLNSWNDLLDADPLGWDEATQLSIL</sequence>
<dbReference type="OrthoDB" id="146545at2"/>
<evidence type="ECO:0000313" key="1">
    <source>
        <dbReference type="EMBL" id="GAP14075.1"/>
    </source>
</evidence>
<gene>
    <name evidence="1" type="ORF">LARV_01837</name>
</gene>
<organism evidence="1">
    <name type="scientific">Longilinea arvoryzae</name>
    <dbReference type="NCBI Taxonomy" id="360412"/>
    <lineage>
        <taxon>Bacteria</taxon>
        <taxon>Bacillati</taxon>
        <taxon>Chloroflexota</taxon>
        <taxon>Anaerolineae</taxon>
        <taxon>Anaerolineales</taxon>
        <taxon>Anaerolineaceae</taxon>
        <taxon>Longilinea</taxon>
    </lineage>
</organism>
<dbReference type="AlphaFoldDB" id="A0A0S7BJG9"/>
<proteinExistence type="predicted"/>
<dbReference type="Proteomes" id="UP000055060">
    <property type="component" value="Unassembled WGS sequence"/>
</dbReference>
<keyword evidence="2" id="KW-1185">Reference proteome</keyword>
<accession>A0A0S7BJG9</accession>
<dbReference type="RefSeq" id="WP_152031760.1">
    <property type="nucleotide sequence ID" value="NZ_DF967972.1"/>
</dbReference>
<dbReference type="EMBL" id="DF967972">
    <property type="protein sequence ID" value="GAP14075.1"/>
    <property type="molecule type" value="Genomic_DNA"/>
</dbReference>
<reference evidence="1" key="1">
    <citation type="submission" date="2015-07" db="EMBL/GenBank/DDBJ databases">
        <title>Draft Genome Sequences of Anaerolinea thermolimosa IMO-1, Bellilinea caldifistulae GOMI-1, Leptolinea tardivitalis YMTK-2, Levilinea saccharolytica KIBI-1,Longilinea arvoryzae KOME-1, Previously Described as Members of the Anaerolineaceae (Chloroflexi).</title>
        <authorList>
            <person name="Sekiguchi Y."/>
            <person name="Ohashi A."/>
            <person name="Matsuura N."/>
            <person name="Tourlousse M.D."/>
        </authorList>
    </citation>
    <scope>NUCLEOTIDE SEQUENCE [LARGE SCALE GENOMIC DNA]</scope>
    <source>
        <strain evidence="1">KOME-1</strain>
    </source>
</reference>
<name>A0A0S7BJG9_9CHLR</name>
<protein>
    <submittedName>
        <fullName evidence="1">Uncharacterized protein</fullName>
    </submittedName>
</protein>
<evidence type="ECO:0000313" key="2">
    <source>
        <dbReference type="Proteomes" id="UP000055060"/>
    </source>
</evidence>